<protein>
    <submittedName>
        <fullName evidence="2">Uncharacterized protein</fullName>
    </submittedName>
</protein>
<feature type="non-terminal residue" evidence="2">
    <location>
        <position position="1"/>
    </location>
</feature>
<feature type="compositionally biased region" description="Basic residues" evidence="1">
    <location>
        <begin position="355"/>
        <end position="369"/>
    </location>
</feature>
<reference evidence="2" key="1">
    <citation type="submission" date="2018-05" db="EMBL/GenBank/DDBJ databases">
        <authorList>
            <person name="Lanie J.A."/>
            <person name="Ng W.-L."/>
            <person name="Kazmierczak K.M."/>
            <person name="Andrzejewski T.M."/>
            <person name="Davidsen T.M."/>
            <person name="Wayne K.J."/>
            <person name="Tettelin H."/>
            <person name="Glass J.I."/>
            <person name="Rusch D."/>
            <person name="Podicherti R."/>
            <person name="Tsui H.-C.T."/>
            <person name="Winkler M.E."/>
        </authorList>
    </citation>
    <scope>NUCLEOTIDE SEQUENCE</scope>
</reference>
<dbReference type="EMBL" id="UINC01093973">
    <property type="protein sequence ID" value="SVC48816.1"/>
    <property type="molecule type" value="Genomic_DNA"/>
</dbReference>
<organism evidence="2">
    <name type="scientific">marine metagenome</name>
    <dbReference type="NCBI Taxonomy" id="408172"/>
    <lineage>
        <taxon>unclassified sequences</taxon>
        <taxon>metagenomes</taxon>
        <taxon>ecological metagenomes</taxon>
    </lineage>
</organism>
<sequence length="382" mass="43657">SNPPKDWLGSRQTVDRALLEEQIIRESKKITYEKKMLELNQNHYEQIAHTRPTVYAEFLIKVHRLSQKEKEKLFGSKEASLKWASEAKERARKAMPDNLSDKEFDVYWEGISKEGSVVRTVDPKKVSEIDEMIKARHKKEEESKKVLQEQHLGNINERMAMQQQDGSFLPYYDVLRYPAGTAMPFKLAQDPQGFNYDWGTAGQQIDDQLPEQKQTDTFSSVPTFSTPSLFFSGSSLNVKKGGKFELIPPIKVPFSGYKVPMPNIMENVNLAEKSIQGSMSSHIAPPALRVSTQTRLVQDQGLAARQAQREVFDQAYRTKLRTRAVTITPKQTPRVPPAPPTFPGLLIPPWEAIRPRRTPKKKTDKKKTRIWWDVPSQPLGEA</sequence>
<feature type="region of interest" description="Disordered" evidence="1">
    <location>
        <begin position="330"/>
        <end position="382"/>
    </location>
</feature>
<proteinExistence type="predicted"/>
<evidence type="ECO:0000256" key="1">
    <source>
        <dbReference type="SAM" id="MobiDB-lite"/>
    </source>
</evidence>
<gene>
    <name evidence="2" type="ORF">METZ01_LOCUS301670</name>
</gene>
<feature type="non-terminal residue" evidence="2">
    <location>
        <position position="382"/>
    </location>
</feature>
<evidence type="ECO:0000313" key="2">
    <source>
        <dbReference type="EMBL" id="SVC48816.1"/>
    </source>
</evidence>
<name>A0A382MJ99_9ZZZZ</name>
<dbReference type="AlphaFoldDB" id="A0A382MJ99"/>
<accession>A0A382MJ99</accession>